<dbReference type="Pfam" id="PF13873">
    <property type="entry name" value="Myb_DNA-bind_5"/>
    <property type="match status" value="1"/>
</dbReference>
<dbReference type="Proteomes" id="UP000694844">
    <property type="component" value="Chromosome 5"/>
</dbReference>
<protein>
    <submittedName>
        <fullName evidence="3">Uncharacterized protein LOC111135790 isoform X1</fullName>
    </submittedName>
</protein>
<reference evidence="3" key="1">
    <citation type="submission" date="2025-08" db="UniProtKB">
        <authorList>
            <consortium name="RefSeq"/>
        </authorList>
    </citation>
    <scope>IDENTIFICATION</scope>
    <source>
        <tissue evidence="3">Whole sample</tissue>
    </source>
</reference>
<dbReference type="PANTHER" id="PTHR23098:SF16">
    <property type="entry name" value="REGULATORY PROTEIN ZESTE"/>
    <property type="match status" value="1"/>
</dbReference>
<organism evidence="2 3">
    <name type="scientific">Crassostrea virginica</name>
    <name type="common">Eastern oyster</name>
    <dbReference type="NCBI Taxonomy" id="6565"/>
    <lineage>
        <taxon>Eukaryota</taxon>
        <taxon>Metazoa</taxon>
        <taxon>Spiralia</taxon>
        <taxon>Lophotrochozoa</taxon>
        <taxon>Mollusca</taxon>
        <taxon>Bivalvia</taxon>
        <taxon>Autobranchia</taxon>
        <taxon>Pteriomorphia</taxon>
        <taxon>Ostreida</taxon>
        <taxon>Ostreoidea</taxon>
        <taxon>Ostreidae</taxon>
        <taxon>Crassostrea</taxon>
    </lineage>
</organism>
<evidence type="ECO:0000313" key="2">
    <source>
        <dbReference type="Proteomes" id="UP000694844"/>
    </source>
</evidence>
<dbReference type="InterPro" id="IPR028002">
    <property type="entry name" value="Myb_DNA-bind_5"/>
</dbReference>
<dbReference type="RefSeq" id="XP_022341863.1">
    <property type="nucleotide sequence ID" value="XM_022486155.1"/>
</dbReference>
<dbReference type="GeneID" id="111135790"/>
<keyword evidence="2" id="KW-1185">Reference proteome</keyword>
<dbReference type="KEGG" id="cvn:111135790"/>
<accession>A0A8B8EPY7</accession>
<dbReference type="OrthoDB" id="8816800at2759"/>
<proteinExistence type="predicted"/>
<feature type="domain" description="Myb/SANT-like DNA-binding" evidence="1">
    <location>
        <begin position="11"/>
        <end position="85"/>
    </location>
</feature>
<evidence type="ECO:0000313" key="3">
    <source>
        <dbReference type="RefSeq" id="XP_022341863.1"/>
    </source>
</evidence>
<name>A0A8B8EPY7_CRAVI</name>
<sequence length="282" mass="30982">MAATPIKLKKRSENFSMDEILFIVEEVEKYSDIITAKQSNLITNAKKAAAWQKVVDAVNSRGGVIRTVDQVRERYRKACSKAKGERIAQKQHRFKTGGGPPPPAIDAISEKILLLNDNAPNFVGIDGGVEVGGLVITEMPESDADPCTSHAQEDLSTFAEPQIISIKENTASDYATTTATVELPENLRGTSVTYDLVISEKGTEIRNQKKTGLNSFINIPICQNILITESIIHPLSSVQSNVVQHSACNNYFCHTISFHGMSGLLLFETYKIHTYSNENLPS</sequence>
<gene>
    <name evidence="3" type="primary">LOC111135790</name>
</gene>
<evidence type="ECO:0000259" key="1">
    <source>
        <dbReference type="Pfam" id="PF13873"/>
    </source>
</evidence>
<dbReference type="AlphaFoldDB" id="A0A8B8EPY7"/>
<dbReference type="GO" id="GO:0005634">
    <property type="term" value="C:nucleus"/>
    <property type="evidence" value="ECO:0007669"/>
    <property type="project" value="TreeGrafter"/>
</dbReference>
<dbReference type="PANTHER" id="PTHR23098">
    <property type="entry name" value="AGAP001331-PA-RELATED"/>
    <property type="match status" value="1"/>
</dbReference>